<dbReference type="RefSeq" id="WP_186655424.1">
    <property type="nucleotide sequence ID" value="NZ_CP077095.1"/>
</dbReference>
<dbReference type="Pfam" id="PF00353">
    <property type="entry name" value="HemolysinCabind"/>
    <property type="match status" value="3"/>
</dbReference>
<evidence type="ECO:0000256" key="2">
    <source>
        <dbReference type="ARBA" id="ARBA00022525"/>
    </source>
</evidence>
<comment type="subcellular location">
    <subcellularLocation>
        <location evidence="1">Secreted</location>
    </subcellularLocation>
</comment>
<dbReference type="Proteomes" id="UP000633418">
    <property type="component" value="Chromosome"/>
</dbReference>
<dbReference type="PANTHER" id="PTHR38340:SF1">
    <property type="entry name" value="S-LAYER PROTEIN"/>
    <property type="match status" value="1"/>
</dbReference>
<evidence type="ECO:0000256" key="3">
    <source>
        <dbReference type="ARBA" id="ARBA00022837"/>
    </source>
</evidence>
<dbReference type="InterPro" id="IPR019960">
    <property type="entry name" value="T1SS_VCA0849"/>
</dbReference>
<dbReference type="PANTHER" id="PTHR38340">
    <property type="entry name" value="S-LAYER PROTEIN"/>
    <property type="match status" value="1"/>
</dbReference>
<dbReference type="NCBIfam" id="TIGR03661">
    <property type="entry name" value="T1SS_VCA0849"/>
    <property type="match status" value="1"/>
</dbReference>
<evidence type="ECO:0000313" key="4">
    <source>
        <dbReference type="EMBL" id="QXI39658.1"/>
    </source>
</evidence>
<dbReference type="InterPro" id="IPR050557">
    <property type="entry name" value="RTX_toxin/Mannuronan_C5-epim"/>
</dbReference>
<dbReference type="GO" id="GO:0005509">
    <property type="term" value="F:calcium ion binding"/>
    <property type="evidence" value="ECO:0007669"/>
    <property type="project" value="InterPro"/>
</dbReference>
<accession>A0A9E6PYQ9</accession>
<reference evidence="4 5" key="1">
    <citation type="journal article" date="2020" name="Microorganisms">
        <title>Reliable Identification of Environmental Pseudomonas Isolates Using the rpoD Gene.</title>
        <authorList>
            <consortium name="The Broad Institute Genome Sequencing Platform"/>
            <person name="Girard L."/>
            <person name="Lood C."/>
            <person name="Rokni-Zadeh H."/>
            <person name="van Noort V."/>
            <person name="Lavigne R."/>
            <person name="De Mot R."/>
        </authorList>
    </citation>
    <scope>NUCLEOTIDE SEQUENCE [LARGE SCALE GENOMIC DNA]</scope>
    <source>
        <strain evidence="4 5">RW9S1A</strain>
    </source>
</reference>
<keyword evidence="5" id="KW-1185">Reference proteome</keyword>
<dbReference type="InterPro" id="IPR011049">
    <property type="entry name" value="Serralysin-like_metalloprot_C"/>
</dbReference>
<dbReference type="EMBL" id="CP077095">
    <property type="protein sequence ID" value="QXI39658.1"/>
    <property type="molecule type" value="Genomic_DNA"/>
</dbReference>
<protein>
    <submittedName>
        <fullName evidence="4">Type I secretion C-terminal target domain-containing protein</fullName>
    </submittedName>
</protein>
<dbReference type="PRINTS" id="PR00313">
    <property type="entry name" value="CABNDNGRPT"/>
</dbReference>
<evidence type="ECO:0000313" key="5">
    <source>
        <dbReference type="Proteomes" id="UP000633418"/>
    </source>
</evidence>
<dbReference type="SUPFAM" id="SSF51120">
    <property type="entry name" value="beta-Roll"/>
    <property type="match status" value="2"/>
</dbReference>
<dbReference type="GO" id="GO:0005615">
    <property type="term" value="C:extracellular space"/>
    <property type="evidence" value="ECO:0007669"/>
    <property type="project" value="InterPro"/>
</dbReference>
<name>A0A9E6PYQ9_9PSED</name>
<keyword evidence="3" id="KW-0106">Calcium</keyword>
<dbReference type="Gene3D" id="2.150.10.10">
    <property type="entry name" value="Serralysin-like metalloprotease, C-terminal"/>
    <property type="match status" value="2"/>
</dbReference>
<sequence>MSKPHDVQTTTTITLQGGCGDDVLVGGTGNDVIAGGRGRDVLEGGKGDDYLIGGKGDDVLDGGMGADRLYGGRGHDVLIGDSGRDVLRGGKGNDFLEGGRGTDILSGGQGADVFVFSKLADMGVGTRRDIVTDFNGAAGDRIDLRGLAKSEGLDGLVFVGAAAFTGVGQLRFESEILSGNLRGSLKPDFEIKLTGVATFKAEYLML</sequence>
<dbReference type="KEGG" id="pxn:HU772_006120"/>
<dbReference type="PROSITE" id="PS00330">
    <property type="entry name" value="HEMOLYSIN_CALCIUM"/>
    <property type="match status" value="4"/>
</dbReference>
<dbReference type="AlphaFoldDB" id="A0A9E6PYQ9"/>
<gene>
    <name evidence="4" type="ORF">HU772_006120</name>
</gene>
<reference evidence="4 5" key="2">
    <citation type="journal article" date="2021" name="Microorganisms">
        <title>The Ever-Expanding Pseudomonas Genus: Description of 43 New Species and Partition of the Pseudomonas putida Group.</title>
        <authorList>
            <person name="Girard L."/>
            <person name="Lood C."/>
            <person name="Hofte M."/>
            <person name="Vandamme P."/>
            <person name="Rokni-Zadeh H."/>
            <person name="van Noort V."/>
            <person name="Lavigne R."/>
            <person name="De Mot R."/>
        </authorList>
    </citation>
    <scope>NUCLEOTIDE SEQUENCE [LARGE SCALE GENOMIC DNA]</scope>
    <source>
        <strain evidence="4 5">RW9S1A</strain>
    </source>
</reference>
<proteinExistence type="predicted"/>
<keyword evidence="2" id="KW-0964">Secreted</keyword>
<evidence type="ECO:0000256" key="1">
    <source>
        <dbReference type="ARBA" id="ARBA00004613"/>
    </source>
</evidence>
<dbReference type="InterPro" id="IPR018511">
    <property type="entry name" value="Hemolysin-typ_Ca-bd_CS"/>
</dbReference>
<dbReference type="InterPro" id="IPR001343">
    <property type="entry name" value="Hemolysn_Ca-bd"/>
</dbReference>
<organism evidence="4 5">
    <name type="scientific">Pseudomonas xantholysinigenes</name>
    <dbReference type="NCBI Taxonomy" id="2745490"/>
    <lineage>
        <taxon>Bacteria</taxon>
        <taxon>Pseudomonadati</taxon>
        <taxon>Pseudomonadota</taxon>
        <taxon>Gammaproteobacteria</taxon>
        <taxon>Pseudomonadales</taxon>
        <taxon>Pseudomonadaceae</taxon>
        <taxon>Pseudomonas</taxon>
    </lineage>
</organism>